<dbReference type="AlphaFoldDB" id="A0A9Q3DE30"/>
<dbReference type="EMBL" id="AVOT02015077">
    <property type="protein sequence ID" value="MBW0499078.1"/>
    <property type="molecule type" value="Genomic_DNA"/>
</dbReference>
<protein>
    <submittedName>
        <fullName evidence="3">Uncharacterized protein</fullName>
    </submittedName>
</protein>
<evidence type="ECO:0000256" key="2">
    <source>
        <dbReference type="SAM" id="MobiDB-lite"/>
    </source>
</evidence>
<feature type="region of interest" description="Disordered" evidence="2">
    <location>
        <begin position="1"/>
        <end position="30"/>
    </location>
</feature>
<keyword evidence="4" id="KW-1185">Reference proteome</keyword>
<accession>A0A9Q3DE30</accession>
<gene>
    <name evidence="3" type="ORF">O181_038793</name>
</gene>
<sequence length="102" mass="11687">MDVSTSDEASSPRIKNDIPTDNKHSVVTPESNMNRNELWLKVSQFAEKTQGNSKQIHENNLRLPELINLPNTNIQNLQEGYANLMKASKETNKRLKQILKEQ</sequence>
<proteinExistence type="predicted"/>
<evidence type="ECO:0000313" key="4">
    <source>
        <dbReference type="Proteomes" id="UP000765509"/>
    </source>
</evidence>
<dbReference type="Proteomes" id="UP000765509">
    <property type="component" value="Unassembled WGS sequence"/>
</dbReference>
<feature type="coiled-coil region" evidence="1">
    <location>
        <begin position="74"/>
        <end position="101"/>
    </location>
</feature>
<reference evidence="3" key="1">
    <citation type="submission" date="2021-03" db="EMBL/GenBank/DDBJ databases">
        <title>Draft genome sequence of rust myrtle Austropuccinia psidii MF-1, a brazilian biotype.</title>
        <authorList>
            <person name="Quecine M.C."/>
            <person name="Pachon D.M.R."/>
            <person name="Bonatelli M.L."/>
            <person name="Correr F.H."/>
            <person name="Franceschini L.M."/>
            <person name="Leite T.F."/>
            <person name="Margarido G.R.A."/>
            <person name="Almeida C.A."/>
            <person name="Ferrarezi J.A."/>
            <person name="Labate C.A."/>
        </authorList>
    </citation>
    <scope>NUCLEOTIDE SEQUENCE</scope>
    <source>
        <strain evidence="3">MF-1</strain>
    </source>
</reference>
<keyword evidence="1" id="KW-0175">Coiled coil</keyword>
<evidence type="ECO:0000256" key="1">
    <source>
        <dbReference type="SAM" id="Coils"/>
    </source>
</evidence>
<comment type="caution">
    <text evidence="3">The sequence shown here is derived from an EMBL/GenBank/DDBJ whole genome shotgun (WGS) entry which is preliminary data.</text>
</comment>
<evidence type="ECO:0000313" key="3">
    <source>
        <dbReference type="EMBL" id="MBW0499078.1"/>
    </source>
</evidence>
<feature type="compositionally biased region" description="Basic and acidic residues" evidence="2">
    <location>
        <begin position="14"/>
        <end position="24"/>
    </location>
</feature>
<name>A0A9Q3DE30_9BASI</name>
<organism evidence="3 4">
    <name type="scientific">Austropuccinia psidii MF-1</name>
    <dbReference type="NCBI Taxonomy" id="1389203"/>
    <lineage>
        <taxon>Eukaryota</taxon>
        <taxon>Fungi</taxon>
        <taxon>Dikarya</taxon>
        <taxon>Basidiomycota</taxon>
        <taxon>Pucciniomycotina</taxon>
        <taxon>Pucciniomycetes</taxon>
        <taxon>Pucciniales</taxon>
        <taxon>Sphaerophragmiaceae</taxon>
        <taxon>Austropuccinia</taxon>
    </lineage>
</organism>